<dbReference type="InterPro" id="IPR013767">
    <property type="entry name" value="PAS_fold"/>
</dbReference>
<accession>A0ABS2DMA5</accession>
<dbReference type="InterPro" id="IPR036890">
    <property type="entry name" value="HATPase_C_sf"/>
</dbReference>
<dbReference type="InterPro" id="IPR036097">
    <property type="entry name" value="HisK_dim/P_sf"/>
</dbReference>
<dbReference type="EMBL" id="JAFELM010000043">
    <property type="protein sequence ID" value="MBM6619593.1"/>
    <property type="molecule type" value="Genomic_DNA"/>
</dbReference>
<dbReference type="InterPro" id="IPR004358">
    <property type="entry name" value="Sig_transdc_His_kin-like_C"/>
</dbReference>
<keyword evidence="14" id="KW-1185">Reference proteome</keyword>
<dbReference type="InterPro" id="IPR000700">
    <property type="entry name" value="PAS-assoc_C"/>
</dbReference>
<dbReference type="PROSITE" id="PS50113">
    <property type="entry name" value="PAC"/>
    <property type="match status" value="1"/>
</dbReference>
<evidence type="ECO:0000256" key="8">
    <source>
        <dbReference type="ARBA" id="ARBA00023012"/>
    </source>
</evidence>
<dbReference type="InterPro" id="IPR000014">
    <property type="entry name" value="PAS"/>
</dbReference>
<keyword evidence="9" id="KW-0812">Transmembrane</keyword>
<comment type="caution">
    <text evidence="13">The sequence shown here is derived from an EMBL/GenBank/DDBJ whole genome shotgun (WGS) entry which is preliminary data.</text>
</comment>
<feature type="domain" description="Histidine kinase" evidence="10">
    <location>
        <begin position="215"/>
        <end position="419"/>
    </location>
</feature>
<evidence type="ECO:0000256" key="4">
    <source>
        <dbReference type="ARBA" id="ARBA00022679"/>
    </source>
</evidence>
<dbReference type="InterPro" id="IPR035965">
    <property type="entry name" value="PAS-like_dom_sf"/>
</dbReference>
<evidence type="ECO:0000256" key="5">
    <source>
        <dbReference type="ARBA" id="ARBA00022741"/>
    </source>
</evidence>
<evidence type="ECO:0000256" key="6">
    <source>
        <dbReference type="ARBA" id="ARBA00022777"/>
    </source>
</evidence>
<dbReference type="Pfam" id="PF02518">
    <property type="entry name" value="HATPase_c"/>
    <property type="match status" value="1"/>
</dbReference>
<evidence type="ECO:0000259" key="10">
    <source>
        <dbReference type="PROSITE" id="PS50109"/>
    </source>
</evidence>
<dbReference type="SMART" id="SM00387">
    <property type="entry name" value="HATPase_c"/>
    <property type="match status" value="1"/>
</dbReference>
<evidence type="ECO:0000256" key="1">
    <source>
        <dbReference type="ARBA" id="ARBA00000085"/>
    </source>
</evidence>
<dbReference type="Gene3D" id="3.30.565.10">
    <property type="entry name" value="Histidine kinase-like ATPase, C-terminal domain"/>
    <property type="match status" value="1"/>
</dbReference>
<dbReference type="SMART" id="SM00091">
    <property type="entry name" value="PAS"/>
    <property type="match status" value="1"/>
</dbReference>
<evidence type="ECO:0000259" key="11">
    <source>
        <dbReference type="PROSITE" id="PS50112"/>
    </source>
</evidence>
<dbReference type="SUPFAM" id="SSF55874">
    <property type="entry name" value="ATPase domain of HSP90 chaperone/DNA topoisomerase II/histidine kinase"/>
    <property type="match status" value="1"/>
</dbReference>
<dbReference type="CDD" id="cd00130">
    <property type="entry name" value="PAS"/>
    <property type="match status" value="1"/>
</dbReference>
<reference evidence="13 14" key="1">
    <citation type="submission" date="2021-02" db="EMBL/GenBank/DDBJ databases">
        <title>Bacillus sp. RD4P76, an endophyte from a halophyte.</title>
        <authorList>
            <person name="Sun J.-Q."/>
        </authorList>
    </citation>
    <scope>NUCLEOTIDE SEQUENCE [LARGE SCALE GENOMIC DNA]</scope>
    <source>
        <strain evidence="13 14">RD4P76</strain>
    </source>
</reference>
<gene>
    <name evidence="13" type="ORF">JR050_18175</name>
</gene>
<evidence type="ECO:0000313" key="14">
    <source>
        <dbReference type="Proteomes" id="UP001518925"/>
    </source>
</evidence>
<dbReference type="PRINTS" id="PR00344">
    <property type="entry name" value="BCTRLSENSOR"/>
</dbReference>
<feature type="transmembrane region" description="Helical" evidence="9">
    <location>
        <begin position="44"/>
        <end position="67"/>
    </location>
</feature>
<keyword evidence="7" id="KW-0067">ATP-binding</keyword>
<dbReference type="CDD" id="cd00075">
    <property type="entry name" value="HATPase"/>
    <property type="match status" value="1"/>
</dbReference>
<dbReference type="Gene3D" id="3.30.450.20">
    <property type="entry name" value="PAS domain"/>
    <property type="match status" value="1"/>
</dbReference>
<dbReference type="PANTHER" id="PTHR43065:SF34">
    <property type="entry name" value="SPORULATION KINASE A"/>
    <property type="match status" value="1"/>
</dbReference>
<dbReference type="NCBIfam" id="TIGR00229">
    <property type="entry name" value="sensory_box"/>
    <property type="match status" value="1"/>
</dbReference>
<keyword evidence="8" id="KW-0902">Two-component regulatory system</keyword>
<dbReference type="EC" id="2.7.13.3" evidence="2"/>
<proteinExistence type="predicted"/>
<dbReference type="PROSITE" id="PS50112">
    <property type="entry name" value="PAS"/>
    <property type="match status" value="1"/>
</dbReference>
<dbReference type="PROSITE" id="PS50109">
    <property type="entry name" value="HIS_KIN"/>
    <property type="match status" value="1"/>
</dbReference>
<dbReference type="SUPFAM" id="SSF55785">
    <property type="entry name" value="PYP-like sensor domain (PAS domain)"/>
    <property type="match status" value="1"/>
</dbReference>
<protein>
    <recommendedName>
        <fullName evidence="2">histidine kinase</fullName>
        <ecNumber evidence="2">2.7.13.3</ecNumber>
    </recommendedName>
</protein>
<evidence type="ECO:0000256" key="3">
    <source>
        <dbReference type="ARBA" id="ARBA00022553"/>
    </source>
</evidence>
<comment type="catalytic activity">
    <reaction evidence="1">
        <text>ATP + protein L-histidine = ADP + protein N-phospho-L-histidine.</text>
        <dbReference type="EC" id="2.7.13.3"/>
    </reaction>
</comment>
<keyword evidence="5" id="KW-0547">Nucleotide-binding</keyword>
<dbReference type="Pfam" id="PF00989">
    <property type="entry name" value="PAS"/>
    <property type="match status" value="1"/>
</dbReference>
<feature type="transmembrane region" description="Helical" evidence="9">
    <location>
        <begin position="15"/>
        <end position="38"/>
    </location>
</feature>
<dbReference type="Gene3D" id="1.10.287.130">
    <property type="match status" value="1"/>
</dbReference>
<dbReference type="Proteomes" id="UP001518925">
    <property type="component" value="Unassembled WGS sequence"/>
</dbReference>
<dbReference type="SMART" id="SM00388">
    <property type="entry name" value="HisKA"/>
    <property type="match status" value="1"/>
</dbReference>
<dbReference type="Pfam" id="PF00512">
    <property type="entry name" value="HisKA"/>
    <property type="match status" value="1"/>
</dbReference>
<dbReference type="RefSeq" id="WP_204205065.1">
    <property type="nucleotide sequence ID" value="NZ_JAFELM010000043.1"/>
</dbReference>
<dbReference type="PANTHER" id="PTHR43065">
    <property type="entry name" value="SENSOR HISTIDINE KINASE"/>
    <property type="match status" value="1"/>
</dbReference>
<dbReference type="InterPro" id="IPR003661">
    <property type="entry name" value="HisK_dim/P_dom"/>
</dbReference>
<keyword evidence="4" id="KW-0808">Transferase</keyword>
<evidence type="ECO:0000259" key="12">
    <source>
        <dbReference type="PROSITE" id="PS50113"/>
    </source>
</evidence>
<sequence length="432" mass="48841">MKQFSLTEMTRNQPFILFCSLMIAAFITLLFLLLVFDIEISNQFLYLVIIPYFIISSMFSIVLHSILEKKSNKERVESDQRYKSLIENHPDGVIIHHMGTILYANPAIYEMLGYPYGSATGQSLLQFAHPSTHEKIHERQREAYAAEAKIQEIIEVELVHQNGSSIFAESKAIGCMYNDKKCVQLVVRDVTERKKAEEMLKASDRLAVVGQLAAGIAHEIRNPLTSIKGFVQVMKESNSDSEYYDVILSEIDRINEVTNDFLFLAKPKESQYKQCLLYPIIHDIATLLGPEALYHNIQMDIHDKTTQNVFILCEENELKQAFINIVKNSIEAMPTGGKIEISLQMNEENIEICFEDNGMGIPKDKMKNIGQPFYTLKETGTGLGVMTTMKIIENHQGIFSLQSEEGKGTTITVCFPVALKSTKGGVKTEYAL</sequence>
<keyword evidence="9" id="KW-1133">Transmembrane helix</keyword>
<dbReference type="InterPro" id="IPR005467">
    <property type="entry name" value="His_kinase_dom"/>
</dbReference>
<dbReference type="SUPFAM" id="SSF47384">
    <property type="entry name" value="Homodimeric domain of signal transducing histidine kinase"/>
    <property type="match status" value="1"/>
</dbReference>
<evidence type="ECO:0000256" key="9">
    <source>
        <dbReference type="SAM" id="Phobius"/>
    </source>
</evidence>
<name>A0ABS2DMA5_9BACI</name>
<keyword evidence="9" id="KW-0472">Membrane</keyword>
<organism evidence="13 14">
    <name type="scientific">Bacillus suaedaesalsae</name>
    <dbReference type="NCBI Taxonomy" id="2810349"/>
    <lineage>
        <taxon>Bacteria</taxon>
        <taxon>Bacillati</taxon>
        <taxon>Bacillota</taxon>
        <taxon>Bacilli</taxon>
        <taxon>Bacillales</taxon>
        <taxon>Bacillaceae</taxon>
        <taxon>Bacillus</taxon>
    </lineage>
</organism>
<evidence type="ECO:0000256" key="2">
    <source>
        <dbReference type="ARBA" id="ARBA00012438"/>
    </source>
</evidence>
<keyword evidence="6" id="KW-0418">Kinase</keyword>
<dbReference type="InterPro" id="IPR003594">
    <property type="entry name" value="HATPase_dom"/>
</dbReference>
<evidence type="ECO:0000256" key="7">
    <source>
        <dbReference type="ARBA" id="ARBA00022840"/>
    </source>
</evidence>
<feature type="domain" description="PAS" evidence="11">
    <location>
        <begin position="78"/>
        <end position="147"/>
    </location>
</feature>
<dbReference type="CDD" id="cd00082">
    <property type="entry name" value="HisKA"/>
    <property type="match status" value="1"/>
</dbReference>
<feature type="domain" description="PAC" evidence="12">
    <location>
        <begin position="152"/>
        <end position="202"/>
    </location>
</feature>
<keyword evidence="3" id="KW-0597">Phosphoprotein</keyword>
<evidence type="ECO:0000313" key="13">
    <source>
        <dbReference type="EMBL" id="MBM6619593.1"/>
    </source>
</evidence>